<accession>A0A1W1CQK2</accession>
<dbReference type="PANTHER" id="PTHR43178:SF5">
    <property type="entry name" value="LIPOAMIDE ACYLTRANSFERASE COMPONENT OF BRANCHED-CHAIN ALPHA-KETO ACID DEHYDROGENASE COMPLEX, MITOCHONDRIAL"/>
    <property type="match status" value="1"/>
</dbReference>
<dbReference type="GO" id="GO:0004742">
    <property type="term" value="F:dihydrolipoyllysine-residue acetyltransferase activity"/>
    <property type="evidence" value="ECO:0007669"/>
    <property type="project" value="UniProtKB-EC"/>
</dbReference>
<dbReference type="EC" id="2.3.1.12" evidence="5"/>
<dbReference type="InterPro" id="IPR023213">
    <property type="entry name" value="CAT-like_dom_sf"/>
</dbReference>
<keyword evidence="2 5" id="KW-0808">Transferase</keyword>
<evidence type="ECO:0000256" key="1">
    <source>
        <dbReference type="ARBA" id="ARBA00001938"/>
    </source>
</evidence>
<reference evidence="5" key="1">
    <citation type="submission" date="2016-10" db="EMBL/GenBank/DDBJ databases">
        <authorList>
            <person name="de Groot N.N."/>
        </authorList>
    </citation>
    <scope>NUCLEOTIDE SEQUENCE</scope>
</reference>
<dbReference type="SUPFAM" id="SSF52777">
    <property type="entry name" value="CoA-dependent acyltransferases"/>
    <property type="match status" value="1"/>
</dbReference>
<protein>
    <submittedName>
        <fullName evidence="5">Dihydrolipoamide acetyltransferase component of pyruvate dehydrogenase complex</fullName>
        <ecNumber evidence="5">2.3.1.12</ecNumber>
    </submittedName>
</protein>
<dbReference type="InterPro" id="IPR050743">
    <property type="entry name" value="2-oxoacid_DH_E2_comp"/>
</dbReference>
<evidence type="ECO:0000259" key="4">
    <source>
        <dbReference type="Pfam" id="PF00198"/>
    </source>
</evidence>
<evidence type="ECO:0000256" key="2">
    <source>
        <dbReference type="ARBA" id="ARBA00022679"/>
    </source>
</evidence>
<gene>
    <name evidence="5" type="ORF">MNB_SV-10-681</name>
</gene>
<dbReference type="Pfam" id="PF00198">
    <property type="entry name" value="2-oxoacid_dh"/>
    <property type="match status" value="1"/>
</dbReference>
<evidence type="ECO:0000313" key="5">
    <source>
        <dbReference type="EMBL" id="SFV68180.1"/>
    </source>
</evidence>
<sequence length="112" mass="12321">MPVFKKVNTKEPTQIAEELNAFKTKIKTRKLTKEDLSASTFGISNLGMTGIAQFDAMINRDDCGIAAIGSEQNGKISVTLTVDHRIVNGYQAALFMQALKNLAKDPQSFKEQ</sequence>
<organism evidence="5">
    <name type="scientific">hydrothermal vent metagenome</name>
    <dbReference type="NCBI Taxonomy" id="652676"/>
    <lineage>
        <taxon>unclassified sequences</taxon>
        <taxon>metagenomes</taxon>
        <taxon>ecological metagenomes</taxon>
    </lineage>
</organism>
<comment type="cofactor">
    <cofactor evidence="1">
        <name>(R)-lipoate</name>
        <dbReference type="ChEBI" id="CHEBI:83088"/>
    </cofactor>
</comment>
<dbReference type="InterPro" id="IPR001078">
    <property type="entry name" value="2-oxoacid_DH_actylTfrase"/>
</dbReference>
<dbReference type="AlphaFoldDB" id="A0A1W1CQK2"/>
<evidence type="ECO:0000256" key="3">
    <source>
        <dbReference type="ARBA" id="ARBA00023315"/>
    </source>
</evidence>
<feature type="domain" description="2-oxoacid dehydrogenase acyltransferase catalytic" evidence="4">
    <location>
        <begin position="2"/>
        <end position="108"/>
    </location>
</feature>
<keyword evidence="5" id="KW-0670">Pyruvate</keyword>
<proteinExistence type="predicted"/>
<name>A0A1W1CQK2_9ZZZZ</name>
<dbReference type="EMBL" id="FPHL01000051">
    <property type="protein sequence ID" value="SFV68180.1"/>
    <property type="molecule type" value="Genomic_DNA"/>
</dbReference>
<dbReference type="Gene3D" id="3.30.559.10">
    <property type="entry name" value="Chloramphenicol acetyltransferase-like domain"/>
    <property type="match status" value="1"/>
</dbReference>
<dbReference type="GO" id="GO:0031405">
    <property type="term" value="F:lipoic acid binding"/>
    <property type="evidence" value="ECO:0007669"/>
    <property type="project" value="TreeGrafter"/>
</dbReference>
<dbReference type="GO" id="GO:0005739">
    <property type="term" value="C:mitochondrion"/>
    <property type="evidence" value="ECO:0007669"/>
    <property type="project" value="TreeGrafter"/>
</dbReference>
<keyword evidence="3 5" id="KW-0012">Acyltransferase</keyword>
<dbReference type="PANTHER" id="PTHR43178">
    <property type="entry name" value="DIHYDROLIPOAMIDE ACETYLTRANSFERASE COMPONENT OF PYRUVATE DEHYDROGENASE COMPLEX"/>
    <property type="match status" value="1"/>
</dbReference>